<dbReference type="Proteomes" id="UP000295621">
    <property type="component" value="Unassembled WGS sequence"/>
</dbReference>
<dbReference type="PANTHER" id="PTHR12715">
    <property type="entry name" value="TRANSPORTER, DRUG/METABOLITE EXPORTER FAMILY"/>
    <property type="match status" value="1"/>
</dbReference>
<feature type="domain" description="EamA" evidence="3">
    <location>
        <begin position="39"/>
        <end position="175"/>
    </location>
</feature>
<accession>A0A4R4RRM0</accession>
<organism evidence="4 5">
    <name type="scientific">Jiangella ureilytica</name>
    <dbReference type="NCBI Taxonomy" id="2530374"/>
    <lineage>
        <taxon>Bacteria</taxon>
        <taxon>Bacillati</taxon>
        <taxon>Actinomycetota</taxon>
        <taxon>Actinomycetes</taxon>
        <taxon>Jiangellales</taxon>
        <taxon>Jiangellaceae</taxon>
        <taxon>Jiangella</taxon>
    </lineage>
</organism>
<feature type="transmembrane region" description="Helical" evidence="2">
    <location>
        <begin position="159"/>
        <end position="178"/>
    </location>
</feature>
<evidence type="ECO:0000256" key="2">
    <source>
        <dbReference type="SAM" id="Phobius"/>
    </source>
</evidence>
<dbReference type="EMBL" id="SMKL01000014">
    <property type="protein sequence ID" value="TDC52631.1"/>
    <property type="molecule type" value="Genomic_DNA"/>
</dbReference>
<dbReference type="InterPro" id="IPR052756">
    <property type="entry name" value="Alkyne_AA_exporter"/>
</dbReference>
<feature type="transmembrane region" description="Helical" evidence="2">
    <location>
        <begin position="102"/>
        <end position="121"/>
    </location>
</feature>
<comment type="caution">
    <text evidence="4">The sequence shown here is derived from an EMBL/GenBank/DDBJ whole genome shotgun (WGS) entry which is preliminary data.</text>
</comment>
<name>A0A4R4RRM0_9ACTN</name>
<evidence type="ECO:0000313" key="4">
    <source>
        <dbReference type="EMBL" id="TDC52631.1"/>
    </source>
</evidence>
<feature type="transmembrane region" description="Helical" evidence="2">
    <location>
        <begin position="244"/>
        <end position="267"/>
    </location>
</feature>
<dbReference type="Pfam" id="PF00892">
    <property type="entry name" value="EamA"/>
    <property type="match status" value="2"/>
</dbReference>
<feature type="transmembrane region" description="Helical" evidence="2">
    <location>
        <begin position="69"/>
        <end position="90"/>
    </location>
</feature>
<sequence length="323" mass="33373">MCLCCRIDRPHHDGVTQTLPASSAPSPAAPPRLTESRKAAVAAAITVVLWASAFVAIRDVGHTISAAPLALIRLAVAALALTVLVVATRGRRVIPVRLSRRTFGLIAACGVLWLAGYTVALNAGEQHVDAGTAALLVNVAPLLIAFGAGLVLGEGFPRALIAGSLVALGGVAVISLGSTGDRDWLGVALCLLAAVLYTAGVLIQKVVLRYTDGLTTTWLACVVGTAVLLPWTPQLVSELAEASLGAVLAAVYLGLFPTAIGFSTWAYALQRMDAGRLSASTYVVPTVSVLMSWALLSEVPTVFGLIGGAISLVGVAISRRRRR</sequence>
<dbReference type="AlphaFoldDB" id="A0A4R4RRM0"/>
<dbReference type="SUPFAM" id="SSF103481">
    <property type="entry name" value="Multidrug resistance efflux transporter EmrE"/>
    <property type="match status" value="2"/>
</dbReference>
<keyword evidence="5" id="KW-1185">Reference proteome</keyword>
<feature type="domain" description="EamA" evidence="3">
    <location>
        <begin position="185"/>
        <end position="318"/>
    </location>
</feature>
<comment type="similarity">
    <text evidence="1">Belongs to the EamA transporter family.</text>
</comment>
<keyword evidence="2" id="KW-0472">Membrane</keyword>
<keyword evidence="2" id="KW-0812">Transmembrane</keyword>
<dbReference type="GO" id="GO:0016020">
    <property type="term" value="C:membrane"/>
    <property type="evidence" value="ECO:0007669"/>
    <property type="project" value="InterPro"/>
</dbReference>
<evidence type="ECO:0000313" key="5">
    <source>
        <dbReference type="Proteomes" id="UP000295621"/>
    </source>
</evidence>
<gene>
    <name evidence="4" type="ORF">E1212_08575</name>
</gene>
<dbReference type="PANTHER" id="PTHR12715:SF4">
    <property type="entry name" value="EAMA DOMAIN-CONTAINING PROTEIN"/>
    <property type="match status" value="1"/>
</dbReference>
<reference evidence="4 5" key="1">
    <citation type="submission" date="2019-02" db="EMBL/GenBank/DDBJ databases">
        <title>Draft genome sequences of novel Actinobacteria.</title>
        <authorList>
            <person name="Sahin N."/>
            <person name="Ay H."/>
            <person name="Saygin H."/>
        </authorList>
    </citation>
    <scope>NUCLEOTIDE SEQUENCE [LARGE SCALE GENOMIC DNA]</scope>
    <source>
        <strain evidence="4 5">KC603</strain>
    </source>
</reference>
<evidence type="ECO:0000259" key="3">
    <source>
        <dbReference type="Pfam" id="PF00892"/>
    </source>
</evidence>
<feature type="transmembrane region" description="Helical" evidence="2">
    <location>
        <begin position="279"/>
        <end position="296"/>
    </location>
</feature>
<proteinExistence type="inferred from homology"/>
<feature type="transmembrane region" description="Helical" evidence="2">
    <location>
        <begin position="215"/>
        <end position="232"/>
    </location>
</feature>
<dbReference type="InterPro" id="IPR037185">
    <property type="entry name" value="EmrE-like"/>
</dbReference>
<feature type="transmembrane region" description="Helical" evidence="2">
    <location>
        <begin position="184"/>
        <end position="203"/>
    </location>
</feature>
<protein>
    <submittedName>
        <fullName evidence="4">DMT family transporter</fullName>
    </submittedName>
</protein>
<dbReference type="InterPro" id="IPR000620">
    <property type="entry name" value="EamA_dom"/>
</dbReference>
<keyword evidence="2" id="KW-1133">Transmembrane helix</keyword>
<feature type="transmembrane region" description="Helical" evidence="2">
    <location>
        <begin position="302"/>
        <end position="318"/>
    </location>
</feature>
<evidence type="ECO:0000256" key="1">
    <source>
        <dbReference type="ARBA" id="ARBA00007362"/>
    </source>
</evidence>
<feature type="transmembrane region" description="Helical" evidence="2">
    <location>
        <begin position="133"/>
        <end position="152"/>
    </location>
</feature>
<dbReference type="OrthoDB" id="3744378at2"/>
<feature type="transmembrane region" description="Helical" evidence="2">
    <location>
        <begin position="39"/>
        <end position="57"/>
    </location>
</feature>